<dbReference type="InterPro" id="IPR044528">
    <property type="entry name" value="POD-like_MBL-fold"/>
</dbReference>
<dbReference type="Gene3D" id="3.60.15.10">
    <property type="entry name" value="Ribonuclease Z/Hydroxyacylglutathione hydrolase-like"/>
    <property type="match status" value="1"/>
</dbReference>
<dbReference type="Gene3D" id="3.40.250.10">
    <property type="entry name" value="Rhodanese-like domain"/>
    <property type="match status" value="2"/>
</dbReference>
<dbReference type="SUPFAM" id="SSF56281">
    <property type="entry name" value="Metallo-hydrolase/oxidoreductase"/>
    <property type="match status" value="1"/>
</dbReference>
<dbReference type="GO" id="GO:0006749">
    <property type="term" value="P:glutathione metabolic process"/>
    <property type="evidence" value="ECO:0007669"/>
    <property type="project" value="InterPro"/>
</dbReference>
<evidence type="ECO:0000313" key="3">
    <source>
        <dbReference type="EMBL" id="BBH86224.1"/>
    </source>
</evidence>
<dbReference type="InterPro" id="IPR001279">
    <property type="entry name" value="Metallo-B-lactamas"/>
</dbReference>
<dbReference type="GO" id="GO:0016787">
    <property type="term" value="F:hydrolase activity"/>
    <property type="evidence" value="ECO:0007669"/>
    <property type="project" value="UniProtKB-KW"/>
</dbReference>
<dbReference type="GO" id="GO:0070813">
    <property type="term" value="P:hydrogen sulfide metabolic process"/>
    <property type="evidence" value="ECO:0007669"/>
    <property type="project" value="TreeGrafter"/>
</dbReference>
<accession>A0A455SMB7</accession>
<dbReference type="PROSITE" id="PS50206">
    <property type="entry name" value="RHODANESE_3"/>
    <property type="match status" value="1"/>
</dbReference>
<dbReference type="PANTHER" id="PTHR43084:SF1">
    <property type="entry name" value="PERSULFIDE DIOXYGENASE ETHE1, MITOCHONDRIAL"/>
    <property type="match status" value="1"/>
</dbReference>
<dbReference type="SMART" id="SM00849">
    <property type="entry name" value="Lactamase_B"/>
    <property type="match status" value="1"/>
</dbReference>
<evidence type="ECO:0000256" key="1">
    <source>
        <dbReference type="ARBA" id="ARBA00022723"/>
    </source>
</evidence>
<dbReference type="InterPro" id="IPR036873">
    <property type="entry name" value="Rhodanese-like_dom_sf"/>
</dbReference>
<sequence length="465" mass="51182">MLLKYFYDERLAQASYLVGCQQTGEAIVIDPARDVRPYLEAARQAGLRITHVTETHIHADFVSGSRDLAAQSGATIYLSDMGGADWKYAYAHEANVALLHDNDTFMVGNVRFQVMHTPGHTPEHISFVLTDTAGADEPLGIFTGDFLFVGDVGRPDLLEVAAGQQGTKEAGARQQFANVQKLKSLPDYLQIWPGHGAGSACGKALGALPSTTLGYEKRFNPAFQIEQEEEFVRWLLAGQPEPPHYFSRMKLVNKQGPALLQELAEPQQLDTHRLEALLAEQAQIIDLRSLPAYTQAAVSGTVSIPADRASFVTFVGWLVRYDQPTYLIVSDSTELGRLLPALRSIGVDAIAGYWDEQAIQPLVEPFPVLSAEAFARRRAQEPLLLLDVRNNGEFQQQHLLDAYHIPLGRLLEHLEALPRTQPIVTQCASGYRAHIAASLLRAHGLTNVMASQESFDAWARAVPLA</sequence>
<gene>
    <name evidence="3" type="ORF">KTC_09750</name>
</gene>
<dbReference type="FunFam" id="3.60.15.10:FF:000030">
    <property type="entry name" value="Metallo-beta-lactamase family protein"/>
    <property type="match status" value="1"/>
</dbReference>
<dbReference type="Pfam" id="PF00581">
    <property type="entry name" value="Rhodanese"/>
    <property type="match status" value="1"/>
</dbReference>
<name>A0A455SMB7_9CHLR</name>
<dbReference type="EMBL" id="AP019376">
    <property type="protein sequence ID" value="BBH86224.1"/>
    <property type="molecule type" value="Genomic_DNA"/>
</dbReference>
<keyword evidence="1" id="KW-0479">Metal-binding</keyword>
<proteinExistence type="predicted"/>
<dbReference type="CDD" id="cd07724">
    <property type="entry name" value="POD-like_MBL-fold"/>
    <property type="match status" value="1"/>
</dbReference>
<dbReference type="PANTHER" id="PTHR43084">
    <property type="entry name" value="PERSULFIDE DIOXYGENASE ETHE1"/>
    <property type="match status" value="1"/>
</dbReference>
<keyword evidence="3" id="KW-0378">Hydrolase</keyword>
<reference evidence="3" key="1">
    <citation type="submission" date="2018-12" db="EMBL/GenBank/DDBJ databases">
        <title>Novel natural products biosynthetic potential of the class Ktedonobacteria.</title>
        <authorList>
            <person name="Zheng Y."/>
            <person name="Saitou A."/>
            <person name="Wang C.M."/>
            <person name="Toyoda A."/>
            <person name="Minakuchi Y."/>
            <person name="Sekiguchi Y."/>
            <person name="Ueda K."/>
            <person name="Takano H."/>
            <person name="Sakai Y."/>
            <person name="Yokota A."/>
            <person name="Yabe S."/>
        </authorList>
    </citation>
    <scope>NUCLEOTIDE SEQUENCE</scope>
    <source>
        <strain evidence="3">COM3</strain>
    </source>
</reference>
<dbReference type="InterPro" id="IPR051682">
    <property type="entry name" value="Mito_Persulfide_Diox"/>
</dbReference>
<evidence type="ECO:0000259" key="2">
    <source>
        <dbReference type="PROSITE" id="PS50206"/>
    </source>
</evidence>
<dbReference type="InterPro" id="IPR036866">
    <property type="entry name" value="RibonucZ/Hydroxyglut_hydro"/>
</dbReference>
<dbReference type="GO" id="GO:0050313">
    <property type="term" value="F:sulfur dioxygenase activity"/>
    <property type="evidence" value="ECO:0007669"/>
    <property type="project" value="InterPro"/>
</dbReference>
<dbReference type="AlphaFoldDB" id="A0A455SMB7"/>
<protein>
    <submittedName>
        <fullName evidence="3">Zn-dependent hydrolase</fullName>
    </submittedName>
</protein>
<dbReference type="GO" id="GO:0046872">
    <property type="term" value="F:metal ion binding"/>
    <property type="evidence" value="ECO:0007669"/>
    <property type="project" value="UniProtKB-KW"/>
</dbReference>
<organism evidence="3">
    <name type="scientific">Thermosporothrix sp. COM3</name>
    <dbReference type="NCBI Taxonomy" id="2490863"/>
    <lineage>
        <taxon>Bacteria</taxon>
        <taxon>Bacillati</taxon>
        <taxon>Chloroflexota</taxon>
        <taxon>Ktedonobacteria</taxon>
        <taxon>Ktedonobacterales</taxon>
        <taxon>Thermosporotrichaceae</taxon>
        <taxon>Thermosporothrix</taxon>
    </lineage>
</organism>
<dbReference type="SUPFAM" id="SSF52821">
    <property type="entry name" value="Rhodanese/Cell cycle control phosphatase"/>
    <property type="match status" value="2"/>
</dbReference>
<dbReference type="InterPro" id="IPR001763">
    <property type="entry name" value="Rhodanese-like_dom"/>
</dbReference>
<dbReference type="CDD" id="cd00158">
    <property type="entry name" value="RHOD"/>
    <property type="match status" value="1"/>
</dbReference>
<dbReference type="Pfam" id="PF00753">
    <property type="entry name" value="Lactamase_B"/>
    <property type="match status" value="1"/>
</dbReference>
<dbReference type="SMART" id="SM00450">
    <property type="entry name" value="RHOD"/>
    <property type="match status" value="1"/>
</dbReference>
<feature type="domain" description="Rhodanese" evidence="2">
    <location>
        <begin position="379"/>
        <end position="463"/>
    </location>
</feature>